<evidence type="ECO:0000256" key="13">
    <source>
        <dbReference type="SAM" id="Phobius"/>
    </source>
</evidence>
<evidence type="ECO:0000256" key="1">
    <source>
        <dbReference type="ARBA" id="ARBA00004479"/>
    </source>
</evidence>
<feature type="signal peptide" evidence="14">
    <location>
        <begin position="1"/>
        <end position="30"/>
    </location>
</feature>
<keyword evidence="6 12" id="KW-0547">Nucleotide-binding</keyword>
<evidence type="ECO:0000313" key="17">
    <source>
        <dbReference type="Proteomes" id="UP001374584"/>
    </source>
</evidence>
<keyword evidence="17" id="KW-1185">Reference proteome</keyword>
<feature type="binding site" evidence="12">
    <location>
        <position position="395"/>
    </location>
    <ligand>
        <name>ATP</name>
        <dbReference type="ChEBI" id="CHEBI:30616"/>
    </ligand>
</feature>
<keyword evidence="11" id="KW-0325">Glycoprotein</keyword>
<accession>A0AAN9QMC0</accession>
<dbReference type="PROSITE" id="PS00107">
    <property type="entry name" value="PROTEIN_KINASE_ATP"/>
    <property type="match status" value="1"/>
</dbReference>
<dbReference type="PANTHER" id="PTHR27009">
    <property type="entry name" value="RUST RESISTANCE KINASE LR10-RELATED"/>
    <property type="match status" value="1"/>
</dbReference>
<keyword evidence="2" id="KW-0723">Serine/threonine-protein kinase</keyword>
<dbReference type="Pfam" id="PF00069">
    <property type="entry name" value="Pkinase"/>
    <property type="match status" value="1"/>
</dbReference>
<evidence type="ECO:0000256" key="5">
    <source>
        <dbReference type="ARBA" id="ARBA00022729"/>
    </source>
</evidence>
<evidence type="ECO:0000256" key="8">
    <source>
        <dbReference type="ARBA" id="ARBA00022840"/>
    </source>
</evidence>
<dbReference type="Gene3D" id="3.30.200.20">
    <property type="entry name" value="Phosphorylase Kinase, domain 1"/>
    <property type="match status" value="1"/>
</dbReference>
<evidence type="ECO:0000256" key="6">
    <source>
        <dbReference type="ARBA" id="ARBA00022741"/>
    </source>
</evidence>
<evidence type="ECO:0000256" key="10">
    <source>
        <dbReference type="ARBA" id="ARBA00023136"/>
    </source>
</evidence>
<dbReference type="GO" id="GO:0016020">
    <property type="term" value="C:membrane"/>
    <property type="evidence" value="ECO:0007669"/>
    <property type="project" value="UniProtKB-SubCell"/>
</dbReference>
<feature type="chain" id="PRO_5042968958" description="Protein kinase domain-containing protein" evidence="14">
    <location>
        <begin position="31"/>
        <end position="708"/>
    </location>
</feature>
<dbReference type="GO" id="GO:0030247">
    <property type="term" value="F:polysaccharide binding"/>
    <property type="evidence" value="ECO:0007669"/>
    <property type="project" value="InterPro"/>
</dbReference>
<feature type="domain" description="Protein kinase" evidence="15">
    <location>
        <begin position="367"/>
        <end position="641"/>
    </location>
</feature>
<comment type="subcellular location">
    <subcellularLocation>
        <location evidence="1">Membrane</location>
        <topology evidence="1">Single-pass type I membrane protein</topology>
    </subcellularLocation>
</comment>
<dbReference type="EMBL" id="JAYMYR010000009">
    <property type="protein sequence ID" value="KAK7343055.1"/>
    <property type="molecule type" value="Genomic_DNA"/>
</dbReference>
<dbReference type="CDD" id="cd14066">
    <property type="entry name" value="STKc_IRAK"/>
    <property type="match status" value="1"/>
</dbReference>
<dbReference type="Gene3D" id="1.10.510.10">
    <property type="entry name" value="Transferase(Phosphotransferase) domain 1"/>
    <property type="match status" value="1"/>
</dbReference>
<evidence type="ECO:0000256" key="14">
    <source>
        <dbReference type="SAM" id="SignalP"/>
    </source>
</evidence>
<dbReference type="InterPro" id="IPR017441">
    <property type="entry name" value="Protein_kinase_ATP_BS"/>
</dbReference>
<dbReference type="AlphaFoldDB" id="A0AAN9QMC0"/>
<evidence type="ECO:0000256" key="12">
    <source>
        <dbReference type="PROSITE-ProRule" id="PRU10141"/>
    </source>
</evidence>
<evidence type="ECO:0000256" key="3">
    <source>
        <dbReference type="ARBA" id="ARBA00022679"/>
    </source>
</evidence>
<keyword evidence="5 14" id="KW-0732">Signal</keyword>
<evidence type="ECO:0000256" key="9">
    <source>
        <dbReference type="ARBA" id="ARBA00022989"/>
    </source>
</evidence>
<evidence type="ECO:0000256" key="4">
    <source>
        <dbReference type="ARBA" id="ARBA00022692"/>
    </source>
</evidence>
<dbReference type="PROSITE" id="PS00108">
    <property type="entry name" value="PROTEIN_KINASE_ST"/>
    <property type="match status" value="1"/>
</dbReference>
<dbReference type="Pfam" id="PF13947">
    <property type="entry name" value="GUB_WAK_bind"/>
    <property type="match status" value="1"/>
</dbReference>
<keyword evidence="9 13" id="KW-1133">Transmembrane helix</keyword>
<organism evidence="16 17">
    <name type="scientific">Phaseolus coccineus</name>
    <name type="common">Scarlet runner bean</name>
    <name type="synonym">Phaseolus multiflorus</name>
    <dbReference type="NCBI Taxonomy" id="3886"/>
    <lineage>
        <taxon>Eukaryota</taxon>
        <taxon>Viridiplantae</taxon>
        <taxon>Streptophyta</taxon>
        <taxon>Embryophyta</taxon>
        <taxon>Tracheophyta</taxon>
        <taxon>Spermatophyta</taxon>
        <taxon>Magnoliopsida</taxon>
        <taxon>eudicotyledons</taxon>
        <taxon>Gunneridae</taxon>
        <taxon>Pentapetalae</taxon>
        <taxon>rosids</taxon>
        <taxon>fabids</taxon>
        <taxon>Fabales</taxon>
        <taxon>Fabaceae</taxon>
        <taxon>Papilionoideae</taxon>
        <taxon>50 kb inversion clade</taxon>
        <taxon>NPAAA clade</taxon>
        <taxon>indigoferoid/millettioid clade</taxon>
        <taxon>Phaseoleae</taxon>
        <taxon>Phaseolus</taxon>
    </lineage>
</organism>
<proteinExistence type="predicted"/>
<dbReference type="InterPro" id="IPR000719">
    <property type="entry name" value="Prot_kinase_dom"/>
</dbReference>
<gene>
    <name evidence="16" type="ORF">VNO80_26017</name>
</gene>
<keyword evidence="10 13" id="KW-0472">Membrane</keyword>
<dbReference type="InterPro" id="IPR008271">
    <property type="entry name" value="Ser/Thr_kinase_AS"/>
</dbReference>
<protein>
    <recommendedName>
        <fullName evidence="15">Protein kinase domain-containing protein</fullName>
    </recommendedName>
</protein>
<dbReference type="SMART" id="SM00220">
    <property type="entry name" value="S_TKc"/>
    <property type="match status" value="1"/>
</dbReference>
<reference evidence="16 17" key="1">
    <citation type="submission" date="2024-01" db="EMBL/GenBank/DDBJ databases">
        <title>The genomes of 5 underutilized Papilionoideae crops provide insights into root nodulation and disease resistanc.</title>
        <authorList>
            <person name="Jiang F."/>
        </authorList>
    </citation>
    <scope>NUCLEOTIDE SEQUENCE [LARGE SCALE GENOMIC DNA]</scope>
    <source>
        <strain evidence="16">JINMINGXINNONG_FW02</strain>
        <tissue evidence="16">Leaves</tissue>
    </source>
</reference>
<comment type="caution">
    <text evidence="16">The sequence shown here is derived from an EMBL/GenBank/DDBJ whole genome shotgun (WGS) entry which is preliminary data.</text>
</comment>
<evidence type="ECO:0000256" key="7">
    <source>
        <dbReference type="ARBA" id="ARBA00022777"/>
    </source>
</evidence>
<dbReference type="GO" id="GO:0005524">
    <property type="term" value="F:ATP binding"/>
    <property type="evidence" value="ECO:0007669"/>
    <property type="project" value="UniProtKB-UniRule"/>
</dbReference>
<keyword evidence="7" id="KW-0418">Kinase</keyword>
<evidence type="ECO:0000256" key="11">
    <source>
        <dbReference type="ARBA" id="ARBA00023180"/>
    </source>
</evidence>
<keyword evidence="3" id="KW-0808">Transferase</keyword>
<dbReference type="InterPro" id="IPR045874">
    <property type="entry name" value="LRK10/LRL21-25-like"/>
</dbReference>
<dbReference type="GO" id="GO:0004674">
    <property type="term" value="F:protein serine/threonine kinase activity"/>
    <property type="evidence" value="ECO:0007669"/>
    <property type="project" value="UniProtKB-KW"/>
</dbReference>
<dbReference type="PROSITE" id="PS50011">
    <property type="entry name" value="PROTEIN_KINASE_DOM"/>
    <property type="match status" value="1"/>
</dbReference>
<evidence type="ECO:0000259" key="15">
    <source>
        <dbReference type="PROSITE" id="PS50011"/>
    </source>
</evidence>
<sequence length="708" mass="80337">MVVLSSFCCSTQSLLAAVAIIIELFRQIHGAKDRPFCAPSSCGKIGNITFPFRLKGDPPGCGLPRYELDCVKNVTVFTLFSGKYHVQNINYQTYSIQLTDAGLEEDTACSIPRYFISLSNFTYIGGPRYYATDPLTFWNGNETPDRPPYVAFLNCSDPVTDDPRYVKVNGRLCDSGGHVYAVLSSSGEFTMMDIKVGCHLKAATLTNDNHCNNVSYDHIHECLHNGFWLYTVTPVICIDQCRKGVRCLINQTTHEIGCEQNSCYVLGIEFKTKCGYVEILVMGLIYRITRSHHFSKWQEEEDLILLALVPIFVAARFLFGVALLLAVFIHMWRRRHCSMYENIETFLLHNNLNPIRYGYREIKKMSRGFKVKLGEGGYGSVYKGKLRSGSEVAIKMLKKSKADGQEFINEVASIGRIHHVNVVHLIGYCAEGQKRALVYEYMPNGSLDKYIFSKEESIPLSYEKTYEISLGIARGIAYLHQGCDVQILHFDIKPHNILLDADFIPKVSDFGLAKLYPVEDTSVALTMARGTLGYMAPELFYNNIGGVSNKADVYSFGMLLMEMGSRRRNSNPHAEHSSQQYFPFWIYDQMKDEKDTDIEDASEEDKILVKKMYVVALWCIQLKPNDRPSMKRVVEMLEEKVESLEMPPKPVYYPHETVEHDCRDYSNQTSWSGSTISSENLGKPTLIIHGRETLDEQENCSELNVGRP</sequence>
<dbReference type="SUPFAM" id="SSF56112">
    <property type="entry name" value="Protein kinase-like (PK-like)"/>
    <property type="match status" value="1"/>
</dbReference>
<name>A0AAN9QMC0_PHACN</name>
<dbReference type="Proteomes" id="UP001374584">
    <property type="component" value="Unassembled WGS sequence"/>
</dbReference>
<dbReference type="InterPro" id="IPR011009">
    <property type="entry name" value="Kinase-like_dom_sf"/>
</dbReference>
<dbReference type="FunFam" id="1.10.510.10:FF:000590">
    <property type="entry name" value="PR5-like receptor kinase"/>
    <property type="match status" value="1"/>
</dbReference>
<keyword evidence="8 12" id="KW-0067">ATP-binding</keyword>
<keyword evidence="4 13" id="KW-0812">Transmembrane</keyword>
<evidence type="ECO:0000313" key="16">
    <source>
        <dbReference type="EMBL" id="KAK7343055.1"/>
    </source>
</evidence>
<dbReference type="InterPro" id="IPR025287">
    <property type="entry name" value="WAK_GUB"/>
</dbReference>
<evidence type="ECO:0000256" key="2">
    <source>
        <dbReference type="ARBA" id="ARBA00022527"/>
    </source>
</evidence>
<dbReference type="FunFam" id="3.30.200.20:FF:000178">
    <property type="entry name" value="serine/threonine-protein kinase PBS1-like"/>
    <property type="match status" value="1"/>
</dbReference>
<feature type="transmembrane region" description="Helical" evidence="13">
    <location>
        <begin position="303"/>
        <end position="329"/>
    </location>
</feature>